<evidence type="ECO:0000256" key="1">
    <source>
        <dbReference type="SAM" id="Phobius"/>
    </source>
</evidence>
<evidence type="ECO:0000259" key="2">
    <source>
        <dbReference type="Pfam" id="PF11465"/>
    </source>
</evidence>
<dbReference type="SUPFAM" id="SSF48726">
    <property type="entry name" value="Immunoglobulin"/>
    <property type="match status" value="1"/>
</dbReference>
<dbReference type="InterPro" id="IPR013783">
    <property type="entry name" value="Ig-like_fold"/>
</dbReference>
<dbReference type="Gene3D" id="2.60.40.10">
    <property type="entry name" value="Immunoglobulins"/>
    <property type="match status" value="1"/>
</dbReference>
<dbReference type="EMBL" id="CM004468">
    <property type="protein sequence ID" value="OCT96193.1"/>
    <property type="molecule type" value="Genomic_DNA"/>
</dbReference>
<dbReference type="Proteomes" id="UP000694892">
    <property type="component" value="Chromosome 2L"/>
</dbReference>
<feature type="domain" description="Natural killer cell receptor 2B4 immunoglobulin" evidence="2">
    <location>
        <begin position="173"/>
        <end position="239"/>
    </location>
</feature>
<evidence type="ECO:0000313" key="4">
    <source>
        <dbReference type="Proteomes" id="UP000694892"/>
    </source>
</evidence>
<dbReference type="AlphaFoldDB" id="A0A974DQJ0"/>
<proteinExistence type="predicted"/>
<name>A0A974DQJ0_XENLA</name>
<dbReference type="Pfam" id="PF11465">
    <property type="entry name" value="Receptor_2B4"/>
    <property type="match status" value="1"/>
</dbReference>
<evidence type="ECO:0000313" key="3">
    <source>
        <dbReference type="EMBL" id="OCT96193.1"/>
    </source>
</evidence>
<accession>A0A974DQJ0</accession>
<organism evidence="3 4">
    <name type="scientific">Xenopus laevis</name>
    <name type="common">African clawed frog</name>
    <dbReference type="NCBI Taxonomy" id="8355"/>
    <lineage>
        <taxon>Eukaryota</taxon>
        <taxon>Metazoa</taxon>
        <taxon>Chordata</taxon>
        <taxon>Craniata</taxon>
        <taxon>Vertebrata</taxon>
        <taxon>Euteleostomi</taxon>
        <taxon>Amphibia</taxon>
        <taxon>Batrachia</taxon>
        <taxon>Anura</taxon>
        <taxon>Pipoidea</taxon>
        <taxon>Pipidae</taxon>
        <taxon>Xenopodinae</taxon>
        <taxon>Xenopus</taxon>
        <taxon>Xenopus</taxon>
    </lineage>
</organism>
<keyword evidence="1" id="KW-1133">Transmembrane helix</keyword>
<dbReference type="InterPro" id="IPR024303">
    <property type="entry name" value="NK_rcpt_2B4_Ig_dom"/>
</dbReference>
<keyword evidence="1" id="KW-0472">Membrane</keyword>
<gene>
    <name evidence="3" type="ORF">XELAEV_18013867mg</name>
</gene>
<sequence length="308" mass="34743">MPTLSGHYRAYQTMGPRGQRLDPNAARNVQAEILLQLLELRLLAGKESMTRTTSTVIPIFYTEENNTPAIAVELSLLGFSVITNLEVEPLLRNPSVSPDTAVLAPSFVLDSRVCLRLHAVGNHGTHQRHDTSRFFARWDHGVMLHVQDPIINTTVSQDIVLAIECLCNGTTFIKWEHMSSRGIQHIIEWKSGSYRNISENYNDRVQNYENGSIKLLNVGVKDTGFYVVTVTEEFGLTKHGTIVLNVHEILYEDFYFVAVFIAFLAAGAAVLVLVLWICNKCANIYHKKKQLQRAEEMEMRIIAEQLSS</sequence>
<dbReference type="InterPro" id="IPR036179">
    <property type="entry name" value="Ig-like_dom_sf"/>
</dbReference>
<protein>
    <recommendedName>
        <fullName evidence="2">Natural killer cell receptor 2B4 immunoglobulin domain-containing protein</fullName>
    </recommendedName>
</protein>
<feature type="transmembrane region" description="Helical" evidence="1">
    <location>
        <begin position="254"/>
        <end position="278"/>
    </location>
</feature>
<reference evidence="4" key="1">
    <citation type="journal article" date="2016" name="Nature">
        <title>Genome evolution in the allotetraploid frog Xenopus laevis.</title>
        <authorList>
            <person name="Session A.M."/>
            <person name="Uno Y."/>
            <person name="Kwon T."/>
            <person name="Chapman J.A."/>
            <person name="Toyoda A."/>
            <person name="Takahashi S."/>
            <person name="Fukui A."/>
            <person name="Hikosaka A."/>
            <person name="Suzuki A."/>
            <person name="Kondo M."/>
            <person name="van Heeringen S.J."/>
            <person name="Quigley I."/>
            <person name="Heinz S."/>
            <person name="Ogino H."/>
            <person name="Ochi H."/>
            <person name="Hellsten U."/>
            <person name="Lyons J.B."/>
            <person name="Simakov O."/>
            <person name="Putnam N."/>
            <person name="Stites J."/>
            <person name="Kuroki Y."/>
            <person name="Tanaka T."/>
            <person name="Michiue T."/>
            <person name="Watanabe M."/>
            <person name="Bogdanovic O."/>
            <person name="Lister R."/>
            <person name="Georgiou G."/>
            <person name="Paranjpe S.S."/>
            <person name="van Kruijsbergen I."/>
            <person name="Shu S."/>
            <person name="Carlson J."/>
            <person name="Kinoshita T."/>
            <person name="Ohta Y."/>
            <person name="Mawaribuchi S."/>
            <person name="Jenkins J."/>
            <person name="Grimwood J."/>
            <person name="Schmutz J."/>
            <person name="Mitros T."/>
            <person name="Mozaffari S.V."/>
            <person name="Suzuki Y."/>
            <person name="Haramoto Y."/>
            <person name="Yamamoto T.S."/>
            <person name="Takagi C."/>
            <person name="Heald R."/>
            <person name="Miller K."/>
            <person name="Haudenschild C."/>
            <person name="Kitzman J."/>
            <person name="Nakayama T."/>
            <person name="Izutsu Y."/>
            <person name="Robert J."/>
            <person name="Fortriede J."/>
            <person name="Burns K."/>
            <person name="Lotay V."/>
            <person name="Karimi K."/>
            <person name="Yasuoka Y."/>
            <person name="Dichmann D.S."/>
            <person name="Flajnik M.F."/>
            <person name="Houston D.W."/>
            <person name="Shendure J."/>
            <person name="DuPasquier L."/>
            <person name="Vize P.D."/>
            <person name="Zorn A.M."/>
            <person name="Ito M."/>
            <person name="Marcotte E.M."/>
            <person name="Wallingford J.B."/>
            <person name="Ito Y."/>
            <person name="Asashima M."/>
            <person name="Ueno N."/>
            <person name="Matsuda Y."/>
            <person name="Veenstra G.J."/>
            <person name="Fujiyama A."/>
            <person name="Harland R.M."/>
            <person name="Taira M."/>
            <person name="Rokhsar D.S."/>
        </authorList>
    </citation>
    <scope>NUCLEOTIDE SEQUENCE [LARGE SCALE GENOMIC DNA]</scope>
    <source>
        <strain evidence="4">J</strain>
    </source>
</reference>
<keyword evidence="1" id="KW-0812">Transmembrane</keyword>